<dbReference type="EMBL" id="JARQWQ010000208">
    <property type="protein sequence ID" value="KAK2547161.1"/>
    <property type="molecule type" value="Genomic_DNA"/>
</dbReference>
<evidence type="ECO:0000313" key="2">
    <source>
        <dbReference type="Proteomes" id="UP001249851"/>
    </source>
</evidence>
<gene>
    <name evidence="1" type="ORF">P5673_033046</name>
</gene>
<accession>A0AAD9PQU6</accession>
<evidence type="ECO:0000313" key="1">
    <source>
        <dbReference type="EMBL" id="KAK2547161.1"/>
    </source>
</evidence>
<organism evidence="1 2">
    <name type="scientific">Acropora cervicornis</name>
    <name type="common">Staghorn coral</name>
    <dbReference type="NCBI Taxonomy" id="6130"/>
    <lineage>
        <taxon>Eukaryota</taxon>
        <taxon>Metazoa</taxon>
        <taxon>Cnidaria</taxon>
        <taxon>Anthozoa</taxon>
        <taxon>Hexacorallia</taxon>
        <taxon>Scleractinia</taxon>
        <taxon>Astrocoeniina</taxon>
        <taxon>Acroporidae</taxon>
        <taxon>Acropora</taxon>
    </lineage>
</organism>
<proteinExistence type="predicted"/>
<dbReference type="AlphaFoldDB" id="A0AAD9PQU6"/>
<comment type="caution">
    <text evidence="1">The sequence shown here is derived from an EMBL/GenBank/DDBJ whole genome shotgun (WGS) entry which is preliminary data.</text>
</comment>
<protein>
    <submittedName>
        <fullName evidence="1">Uncharacterized protein</fullName>
    </submittedName>
</protein>
<name>A0AAD9PQU6_ACRCE</name>
<dbReference type="Proteomes" id="UP001249851">
    <property type="component" value="Unassembled WGS sequence"/>
</dbReference>
<reference evidence="1" key="2">
    <citation type="journal article" date="2023" name="Science">
        <title>Genomic signatures of disease resistance in endangered staghorn corals.</title>
        <authorList>
            <person name="Vollmer S.V."/>
            <person name="Selwyn J.D."/>
            <person name="Despard B.A."/>
            <person name="Roesel C.L."/>
        </authorList>
    </citation>
    <scope>NUCLEOTIDE SEQUENCE</scope>
    <source>
        <strain evidence="1">K2</strain>
    </source>
</reference>
<sequence length="79" mass="9072">MPPLQQINAVQKLLFRHDRSPVDWEYNPEILGIPQIDNIDQETLLLFTSHTDKSCLRDLLSCKCLVGEVEVLVQNRLGI</sequence>
<keyword evidence="2" id="KW-1185">Reference proteome</keyword>
<reference evidence="1" key="1">
    <citation type="journal article" date="2023" name="G3 (Bethesda)">
        <title>Whole genome assembly and annotation of the endangered Caribbean coral Acropora cervicornis.</title>
        <authorList>
            <person name="Selwyn J.D."/>
            <person name="Vollmer S.V."/>
        </authorList>
    </citation>
    <scope>NUCLEOTIDE SEQUENCE</scope>
    <source>
        <strain evidence="1">K2</strain>
    </source>
</reference>